<dbReference type="InterPro" id="IPR035965">
    <property type="entry name" value="PAS-like_dom_sf"/>
</dbReference>
<dbReference type="InterPro" id="IPR036890">
    <property type="entry name" value="HATPase_C_sf"/>
</dbReference>
<keyword evidence="7" id="KW-0285">Flavoprotein</keyword>
<dbReference type="PANTHER" id="PTHR41523">
    <property type="entry name" value="TWO-COMPONENT SYSTEM SENSOR PROTEIN"/>
    <property type="match status" value="1"/>
</dbReference>
<evidence type="ECO:0000259" key="18">
    <source>
        <dbReference type="PROSITE" id="PS50113"/>
    </source>
</evidence>
<evidence type="ECO:0000256" key="9">
    <source>
        <dbReference type="ARBA" id="ARBA00022679"/>
    </source>
</evidence>
<feature type="domain" description="PAS" evidence="17">
    <location>
        <begin position="39"/>
        <end position="94"/>
    </location>
</feature>
<dbReference type="InterPro" id="IPR001610">
    <property type="entry name" value="PAC"/>
</dbReference>
<dbReference type="EC" id="2.7.13.3" evidence="2"/>
<dbReference type="GO" id="GO:0005524">
    <property type="term" value="F:ATP binding"/>
    <property type="evidence" value="ECO:0007669"/>
    <property type="project" value="UniProtKB-KW"/>
</dbReference>
<keyword evidence="16" id="KW-0675">Receptor</keyword>
<evidence type="ECO:0000256" key="16">
    <source>
        <dbReference type="ARBA" id="ARBA00023170"/>
    </source>
</evidence>
<keyword evidence="12" id="KW-0418">Kinase</keyword>
<dbReference type="HOGENOM" id="CLU_000445_114_57_5"/>
<dbReference type="EMBL" id="ACQA01000002">
    <property type="protein sequence ID" value="EEQ94347.1"/>
    <property type="molecule type" value="Genomic_DNA"/>
</dbReference>
<dbReference type="SMART" id="SM00911">
    <property type="entry name" value="HWE_HK"/>
    <property type="match status" value="1"/>
</dbReference>
<keyword evidence="5" id="KW-0597">Phosphoprotein</keyword>
<comment type="caution">
    <text evidence="19">The sequence shown here is derived from an EMBL/GenBank/DDBJ whole genome shotgun (WGS) entry which is preliminary data.</text>
</comment>
<keyword evidence="6" id="KW-0716">Sensory transduction</keyword>
<dbReference type="Pfam" id="PF00989">
    <property type="entry name" value="PAS"/>
    <property type="match status" value="1"/>
</dbReference>
<dbReference type="Proteomes" id="UP000004386">
    <property type="component" value="Unassembled WGS sequence"/>
</dbReference>
<dbReference type="NCBIfam" id="TIGR00229">
    <property type="entry name" value="sensory_box"/>
    <property type="match status" value="1"/>
</dbReference>
<evidence type="ECO:0000256" key="2">
    <source>
        <dbReference type="ARBA" id="ARBA00012438"/>
    </source>
</evidence>
<evidence type="ECO:0000259" key="17">
    <source>
        <dbReference type="PROSITE" id="PS50112"/>
    </source>
</evidence>
<keyword evidence="10" id="KW-0677">Repeat</keyword>
<evidence type="ECO:0000313" key="20">
    <source>
        <dbReference type="Proteomes" id="UP000004386"/>
    </source>
</evidence>
<sequence>MTPMNDENMDQQGGVVLPSHSYSGSYAWQTSFYDAELDPRDWLAAIIDGSDDAIISKDLNGNVKTWNRGAQRLFGYEPDEIVGKPITILIPDDRLQEEPAILAQIRAGNRVDHFETVRKKKNGTLFDISLTISPIRNAGGKIIGASKIARDITERRRAQEQQRLLMGEMNHRIKNLFALANAIVSLSGREVKTAEELRQHLQSRLSSLARAHALTMPDWEEVGAASISLHALLQTILEPYDHQNITVTGANPAVSGKQLSSLSLLLHEFATNAAKHGALSAPGGNLSVTALETEDTFELLWSETVQDHPEEPNVEGFGTRLEAALSGALNARVQRNWTSTGLEISLLVPKATLEPK</sequence>
<evidence type="ECO:0000256" key="1">
    <source>
        <dbReference type="ARBA" id="ARBA00000085"/>
    </source>
</evidence>
<evidence type="ECO:0000256" key="8">
    <source>
        <dbReference type="ARBA" id="ARBA00022643"/>
    </source>
</evidence>
<evidence type="ECO:0000256" key="7">
    <source>
        <dbReference type="ARBA" id="ARBA00022630"/>
    </source>
</evidence>
<keyword evidence="15" id="KW-0843">Virulence</keyword>
<dbReference type="InterPro" id="IPR000700">
    <property type="entry name" value="PAS-assoc_C"/>
</dbReference>
<dbReference type="SMART" id="SM00086">
    <property type="entry name" value="PAC"/>
    <property type="match status" value="1"/>
</dbReference>
<evidence type="ECO:0000256" key="13">
    <source>
        <dbReference type="ARBA" id="ARBA00022840"/>
    </source>
</evidence>
<keyword evidence="14" id="KW-0157">Chromophore</keyword>
<keyword evidence="4" id="KW-0600">Photoreceptor protein</keyword>
<evidence type="ECO:0000256" key="3">
    <source>
        <dbReference type="ARBA" id="ARBA00021740"/>
    </source>
</evidence>
<dbReference type="GO" id="GO:0004673">
    <property type="term" value="F:protein histidine kinase activity"/>
    <property type="evidence" value="ECO:0007669"/>
    <property type="project" value="UniProtKB-EC"/>
</dbReference>
<evidence type="ECO:0000256" key="10">
    <source>
        <dbReference type="ARBA" id="ARBA00022737"/>
    </source>
</evidence>
<evidence type="ECO:0000256" key="6">
    <source>
        <dbReference type="ARBA" id="ARBA00022606"/>
    </source>
</evidence>
<dbReference type="InterPro" id="IPR011102">
    <property type="entry name" value="Sig_transdc_His_kinase_HWE"/>
</dbReference>
<evidence type="ECO:0000256" key="12">
    <source>
        <dbReference type="ARBA" id="ARBA00022777"/>
    </source>
</evidence>
<reference evidence="19 20" key="1">
    <citation type="submission" date="2009-05" db="EMBL/GenBank/DDBJ databases">
        <authorList>
            <person name="Setubal J.C."/>
            <person name="Boyle S."/>
            <person name="Crasta O.R."/>
            <person name="Gillespie J.J."/>
            <person name="Kenyon R.W."/>
            <person name="Lu J."/>
            <person name="Mane S."/>
            <person name="Nagrani S."/>
            <person name="Shallom J.M."/>
            <person name="Shallom S."/>
            <person name="Shukla M."/>
            <person name="Snyder E.E."/>
            <person name="Sobral B.W."/>
            <person name="Wattam A.R."/>
            <person name="Will R."/>
            <person name="Williams K."/>
            <person name="Yoo H."/>
            <person name="Munk C."/>
            <person name="Tapia R."/>
            <person name="Green L."/>
            <person name="Rogers Y."/>
            <person name="Detter J.C."/>
            <person name="Bruce D."/>
            <person name="Brettin T.S."/>
            <person name="Tsolis R."/>
        </authorList>
    </citation>
    <scope>NUCLEOTIDE SEQUENCE [LARGE SCALE GENOMIC DNA]</scope>
    <source>
        <strain evidence="19 20">LMG 3301</strain>
    </source>
</reference>
<dbReference type="Gene3D" id="3.30.565.10">
    <property type="entry name" value="Histidine kinase-like ATPase, C-terminal domain"/>
    <property type="match status" value="1"/>
</dbReference>
<dbReference type="CDD" id="cd00130">
    <property type="entry name" value="PAS"/>
    <property type="match status" value="1"/>
</dbReference>
<keyword evidence="13" id="KW-0067">ATP-binding</keyword>
<dbReference type="Gene3D" id="3.30.450.20">
    <property type="entry name" value="PAS domain"/>
    <property type="match status" value="1"/>
</dbReference>
<dbReference type="PANTHER" id="PTHR41523:SF8">
    <property type="entry name" value="ETHYLENE RESPONSE SENSOR PROTEIN"/>
    <property type="match status" value="1"/>
</dbReference>
<protein>
    <recommendedName>
        <fullName evidence="3">Blue-light-activated histidine kinase</fullName>
        <ecNumber evidence="2">2.7.13.3</ecNumber>
    </recommendedName>
</protein>
<comment type="catalytic activity">
    <reaction evidence="1">
        <text>ATP + protein L-histidine = ADP + protein N-phospho-L-histidine.</text>
        <dbReference type="EC" id="2.7.13.3"/>
    </reaction>
</comment>
<gene>
    <name evidence="19" type="ORF">OINT_2001574</name>
</gene>
<evidence type="ECO:0000313" key="19">
    <source>
        <dbReference type="EMBL" id="EEQ94347.1"/>
    </source>
</evidence>
<dbReference type="InterPro" id="IPR000014">
    <property type="entry name" value="PAS"/>
</dbReference>
<dbReference type="PROSITE" id="PS50112">
    <property type="entry name" value="PAS"/>
    <property type="match status" value="1"/>
</dbReference>
<dbReference type="SMART" id="SM00091">
    <property type="entry name" value="PAS"/>
    <property type="match status" value="1"/>
</dbReference>
<dbReference type="SUPFAM" id="SSF55785">
    <property type="entry name" value="PYP-like sensor domain (PAS domain)"/>
    <property type="match status" value="1"/>
</dbReference>
<dbReference type="GO" id="GO:0006355">
    <property type="term" value="P:regulation of DNA-templated transcription"/>
    <property type="evidence" value="ECO:0007669"/>
    <property type="project" value="InterPro"/>
</dbReference>
<dbReference type="PROSITE" id="PS50113">
    <property type="entry name" value="PAC"/>
    <property type="match status" value="1"/>
</dbReference>
<evidence type="ECO:0000256" key="11">
    <source>
        <dbReference type="ARBA" id="ARBA00022741"/>
    </source>
</evidence>
<proteinExistence type="predicted"/>
<keyword evidence="9" id="KW-0808">Transferase</keyword>
<dbReference type="InterPro" id="IPR013767">
    <property type="entry name" value="PAS_fold"/>
</dbReference>
<keyword evidence="11" id="KW-0547">Nucleotide-binding</keyword>
<feature type="domain" description="PAC" evidence="18">
    <location>
        <begin position="112"/>
        <end position="164"/>
    </location>
</feature>
<keyword evidence="8" id="KW-0288">FMN</keyword>
<evidence type="ECO:0000256" key="15">
    <source>
        <dbReference type="ARBA" id="ARBA00023026"/>
    </source>
</evidence>
<evidence type="ECO:0000256" key="4">
    <source>
        <dbReference type="ARBA" id="ARBA00022543"/>
    </source>
</evidence>
<name>C4WQ04_9HYPH</name>
<evidence type="ECO:0000256" key="14">
    <source>
        <dbReference type="ARBA" id="ARBA00022991"/>
    </source>
</evidence>
<dbReference type="AlphaFoldDB" id="C4WQ04"/>
<dbReference type="Pfam" id="PF07536">
    <property type="entry name" value="HWE_HK"/>
    <property type="match status" value="1"/>
</dbReference>
<dbReference type="GO" id="GO:0009881">
    <property type="term" value="F:photoreceptor activity"/>
    <property type="evidence" value="ECO:0007669"/>
    <property type="project" value="UniProtKB-KW"/>
</dbReference>
<organism evidence="19 20">
    <name type="scientific">Brucella intermedia LMG 3301</name>
    <dbReference type="NCBI Taxonomy" id="641118"/>
    <lineage>
        <taxon>Bacteria</taxon>
        <taxon>Pseudomonadati</taxon>
        <taxon>Pseudomonadota</taxon>
        <taxon>Alphaproteobacteria</taxon>
        <taxon>Hyphomicrobiales</taxon>
        <taxon>Brucellaceae</taxon>
        <taxon>Brucella/Ochrobactrum group</taxon>
        <taxon>Brucella</taxon>
    </lineage>
</organism>
<accession>C4WQ04</accession>
<evidence type="ECO:0000256" key="5">
    <source>
        <dbReference type="ARBA" id="ARBA00022553"/>
    </source>
</evidence>